<keyword evidence="3 5" id="KW-0238">DNA-binding</keyword>
<dbReference type="SUPFAM" id="SSF48498">
    <property type="entry name" value="Tetracyclin repressor-like, C-terminal domain"/>
    <property type="match status" value="1"/>
</dbReference>
<dbReference type="PROSITE" id="PS50977">
    <property type="entry name" value="HTH_TETR_2"/>
    <property type="match status" value="1"/>
</dbReference>
<feature type="compositionally biased region" description="Basic and acidic residues" evidence="6">
    <location>
        <begin position="29"/>
        <end position="38"/>
    </location>
</feature>
<dbReference type="PRINTS" id="PR00455">
    <property type="entry name" value="HTHTETR"/>
</dbReference>
<evidence type="ECO:0000256" key="2">
    <source>
        <dbReference type="ARBA" id="ARBA00023015"/>
    </source>
</evidence>
<evidence type="ECO:0000256" key="6">
    <source>
        <dbReference type="SAM" id="MobiDB-lite"/>
    </source>
</evidence>
<keyword evidence="1" id="KW-0678">Repressor</keyword>
<protein>
    <submittedName>
        <fullName evidence="8">TetR family transcriptional regulator</fullName>
    </submittedName>
</protein>
<dbReference type="InterPro" id="IPR009057">
    <property type="entry name" value="Homeodomain-like_sf"/>
</dbReference>
<dbReference type="RefSeq" id="WP_210901559.1">
    <property type="nucleotide sequence ID" value="NZ_CP071696.1"/>
</dbReference>
<dbReference type="Proteomes" id="UP000671914">
    <property type="component" value="Chromosome"/>
</dbReference>
<dbReference type="Pfam" id="PF00440">
    <property type="entry name" value="TetR_N"/>
    <property type="match status" value="1"/>
</dbReference>
<dbReference type="InterPro" id="IPR001647">
    <property type="entry name" value="HTH_TetR"/>
</dbReference>
<gene>
    <name evidence="8" type="ORF">G127AT_07525</name>
</gene>
<accession>A0A975IRF0</accession>
<feature type="DNA-binding region" description="H-T-H motif" evidence="5">
    <location>
        <begin position="60"/>
        <end position="79"/>
    </location>
</feature>
<dbReference type="PANTHER" id="PTHR30055:SF238">
    <property type="entry name" value="MYCOFACTOCIN BIOSYNTHESIS TRANSCRIPTIONAL REGULATOR MFTR-RELATED"/>
    <property type="match status" value="1"/>
</dbReference>
<dbReference type="InterPro" id="IPR039538">
    <property type="entry name" value="BetI_C"/>
</dbReference>
<evidence type="ECO:0000256" key="4">
    <source>
        <dbReference type="ARBA" id="ARBA00023163"/>
    </source>
</evidence>
<dbReference type="Pfam" id="PF13977">
    <property type="entry name" value="TetR_C_6"/>
    <property type="match status" value="1"/>
</dbReference>
<evidence type="ECO:0000256" key="5">
    <source>
        <dbReference type="PROSITE-ProRule" id="PRU00335"/>
    </source>
</evidence>
<keyword evidence="9" id="KW-1185">Reference proteome</keyword>
<dbReference type="EMBL" id="CP071696">
    <property type="protein sequence ID" value="QTX06021.1"/>
    <property type="molecule type" value="Genomic_DNA"/>
</dbReference>
<reference evidence="8" key="1">
    <citation type="submission" date="2021-03" db="EMBL/GenBank/DDBJ databases">
        <title>Agromyces archimandritus sp. nov., isolated from the cockroach Archimandrita tessellata.</title>
        <authorList>
            <person name="Guzman J."/>
            <person name="Ortuzar M."/>
            <person name="Poehlein A."/>
            <person name="Daniel R."/>
            <person name="Trujillo M."/>
            <person name="Vilcinskas A."/>
        </authorList>
    </citation>
    <scope>NUCLEOTIDE SEQUENCE</scope>
    <source>
        <strain evidence="8">G127AT</strain>
    </source>
</reference>
<dbReference type="GO" id="GO:0003700">
    <property type="term" value="F:DNA-binding transcription factor activity"/>
    <property type="evidence" value="ECO:0007669"/>
    <property type="project" value="TreeGrafter"/>
</dbReference>
<sequence>MNSRARNAAGPSPAGTSPSRPSEKAPISRADEPGEAKSTRARILDATARLIAERGFHAVRVSDVARELGISTSLVHYHFDGKHDLLNDALMHAVDRAFNRQSDVLKRIDDAHERLLTLIDMQLPRMGELRDEWSIWVQFWAEATVRPELRTAHQGYYDRWYETVQRTVQRGKRQNIFRSDVDPETVAHRLTAMTDGLAIQYLTGSPRITITAMKEILVRYISDELLPK</sequence>
<dbReference type="Gene3D" id="1.10.357.10">
    <property type="entry name" value="Tetracycline Repressor, domain 2"/>
    <property type="match status" value="1"/>
</dbReference>
<evidence type="ECO:0000259" key="7">
    <source>
        <dbReference type="PROSITE" id="PS50977"/>
    </source>
</evidence>
<name>A0A975IRF0_9MICO</name>
<organism evidence="8 9">
    <name type="scientific">Agromyces archimandritae</name>
    <dbReference type="NCBI Taxonomy" id="2781962"/>
    <lineage>
        <taxon>Bacteria</taxon>
        <taxon>Bacillati</taxon>
        <taxon>Actinomycetota</taxon>
        <taxon>Actinomycetes</taxon>
        <taxon>Micrococcales</taxon>
        <taxon>Microbacteriaceae</taxon>
        <taxon>Agromyces</taxon>
    </lineage>
</organism>
<evidence type="ECO:0000256" key="1">
    <source>
        <dbReference type="ARBA" id="ARBA00022491"/>
    </source>
</evidence>
<keyword evidence="4" id="KW-0804">Transcription</keyword>
<proteinExistence type="predicted"/>
<evidence type="ECO:0000313" key="8">
    <source>
        <dbReference type="EMBL" id="QTX06021.1"/>
    </source>
</evidence>
<keyword evidence="2" id="KW-0805">Transcription regulation</keyword>
<dbReference type="PANTHER" id="PTHR30055">
    <property type="entry name" value="HTH-TYPE TRANSCRIPTIONAL REGULATOR RUTR"/>
    <property type="match status" value="1"/>
</dbReference>
<evidence type="ECO:0000313" key="9">
    <source>
        <dbReference type="Proteomes" id="UP000671914"/>
    </source>
</evidence>
<dbReference type="InterPro" id="IPR036271">
    <property type="entry name" value="Tet_transcr_reg_TetR-rel_C_sf"/>
</dbReference>
<dbReference type="KEGG" id="aarc:G127AT_07525"/>
<dbReference type="SUPFAM" id="SSF46689">
    <property type="entry name" value="Homeodomain-like"/>
    <property type="match status" value="1"/>
</dbReference>
<dbReference type="InterPro" id="IPR050109">
    <property type="entry name" value="HTH-type_TetR-like_transc_reg"/>
</dbReference>
<feature type="domain" description="HTH tetR-type" evidence="7">
    <location>
        <begin position="37"/>
        <end position="97"/>
    </location>
</feature>
<evidence type="ECO:0000256" key="3">
    <source>
        <dbReference type="ARBA" id="ARBA00023125"/>
    </source>
</evidence>
<dbReference type="GO" id="GO:0000976">
    <property type="term" value="F:transcription cis-regulatory region binding"/>
    <property type="evidence" value="ECO:0007669"/>
    <property type="project" value="TreeGrafter"/>
</dbReference>
<feature type="region of interest" description="Disordered" evidence="6">
    <location>
        <begin position="1"/>
        <end position="39"/>
    </location>
</feature>
<dbReference type="AlphaFoldDB" id="A0A975IRF0"/>